<sequence>MEYIRLILFTCGFLIILITLISILIKTVKSRKTGILPIIIIIIGIIVLASGIEFDKIQNIVLSRIANKIPILSKIKKDMPFDAKDSVVPKIENINNSDEKIITDADGSKTISKGGYDLRFSPNNTRHYVNANGVSVDLPVNKKYSDGIHYTEYTFSKDEASLNESIYVESENMITKNYDDANEYTEDKQSVKVEDHSGDGSYKTMSYLDFIRKFVPISTPKTTVAGDFLVGNWVGSEKEILNSKTTMNMNIEDDKTLDLKCSYISNIDSSYGYKVEELGKNAYKLYLYKMDVKADSNGGGTTVSDDPINTTFIIYMKSKNSFDAVFSDNKDKRISVNMTKS</sequence>
<keyword evidence="1" id="KW-1133">Transmembrane helix</keyword>
<evidence type="ECO:0000313" key="3">
    <source>
        <dbReference type="Proteomes" id="UP000277999"/>
    </source>
</evidence>
<feature type="transmembrane region" description="Helical" evidence="1">
    <location>
        <begin position="6"/>
        <end position="25"/>
    </location>
</feature>
<protein>
    <submittedName>
        <fullName evidence="2">Uncharacterized protein</fullName>
    </submittedName>
</protein>
<dbReference type="Proteomes" id="UP000277999">
    <property type="component" value="Unassembled WGS sequence"/>
</dbReference>
<accession>A0A3M0SWR8</accession>
<name>A0A3M0SWR8_9CLOT</name>
<dbReference type="EMBL" id="RFAQ01000014">
    <property type="protein sequence ID" value="RMD02325.1"/>
    <property type="molecule type" value="Genomic_DNA"/>
</dbReference>
<comment type="caution">
    <text evidence="2">The sequence shown here is derived from an EMBL/GenBank/DDBJ whole genome shotgun (WGS) entry which is preliminary data.</text>
</comment>
<organism evidence="2 3">
    <name type="scientific">Clostridium autoethanogenum</name>
    <dbReference type="NCBI Taxonomy" id="84023"/>
    <lineage>
        <taxon>Bacteria</taxon>
        <taxon>Bacillati</taxon>
        <taxon>Bacillota</taxon>
        <taxon>Clostridia</taxon>
        <taxon>Eubacteriales</taxon>
        <taxon>Clostridiaceae</taxon>
        <taxon>Clostridium</taxon>
    </lineage>
</organism>
<proteinExistence type="predicted"/>
<evidence type="ECO:0000313" key="2">
    <source>
        <dbReference type="EMBL" id="RMD02325.1"/>
    </source>
</evidence>
<gene>
    <name evidence="2" type="ORF">D9O40_06725</name>
</gene>
<evidence type="ECO:0000256" key="1">
    <source>
        <dbReference type="SAM" id="Phobius"/>
    </source>
</evidence>
<keyword evidence="1" id="KW-0812">Transmembrane</keyword>
<dbReference type="AlphaFoldDB" id="A0A3M0SWR8"/>
<feature type="transmembrane region" description="Helical" evidence="1">
    <location>
        <begin position="34"/>
        <end position="52"/>
    </location>
</feature>
<keyword evidence="1" id="KW-0472">Membrane</keyword>
<dbReference type="RefSeq" id="WP_122058480.1">
    <property type="nucleotide sequence ID" value="NZ_RFAQ01000014.1"/>
</dbReference>
<reference evidence="2 3" key="1">
    <citation type="submission" date="2018-10" db="EMBL/GenBank/DDBJ databases">
        <title>Genome-centric metagenomics revealed C2 chemical producing, CO utilizing Clostridium with novel acetogenic gene cluster.</title>
        <authorList>
            <person name="Kang H."/>
            <person name="Park B."/>
            <person name="Choi I.G."/>
            <person name="Chang I.S."/>
        </authorList>
    </citation>
    <scope>NUCLEOTIDE SEQUENCE [LARGE SCALE GENOMIC DNA]</scope>
    <source>
        <strain evidence="2 3">H21-9</strain>
    </source>
</reference>